<gene>
    <name evidence="1" type="ORF">EXIGLDRAFT_774560</name>
</gene>
<dbReference type="Proteomes" id="UP000077266">
    <property type="component" value="Unassembled WGS sequence"/>
</dbReference>
<reference evidence="1 2" key="1">
    <citation type="journal article" date="2016" name="Mol. Biol. Evol.">
        <title>Comparative Genomics of Early-Diverging Mushroom-Forming Fungi Provides Insights into the Origins of Lignocellulose Decay Capabilities.</title>
        <authorList>
            <person name="Nagy L.G."/>
            <person name="Riley R."/>
            <person name="Tritt A."/>
            <person name="Adam C."/>
            <person name="Daum C."/>
            <person name="Floudas D."/>
            <person name="Sun H."/>
            <person name="Yadav J.S."/>
            <person name="Pangilinan J."/>
            <person name="Larsson K.H."/>
            <person name="Matsuura K."/>
            <person name="Barry K."/>
            <person name="Labutti K."/>
            <person name="Kuo R."/>
            <person name="Ohm R.A."/>
            <person name="Bhattacharya S.S."/>
            <person name="Shirouzu T."/>
            <person name="Yoshinaga Y."/>
            <person name="Martin F.M."/>
            <person name="Grigoriev I.V."/>
            <person name="Hibbett D.S."/>
        </authorList>
    </citation>
    <scope>NUCLEOTIDE SEQUENCE [LARGE SCALE GENOMIC DNA]</scope>
    <source>
        <strain evidence="1 2">HHB12029</strain>
    </source>
</reference>
<proteinExistence type="predicted"/>
<accession>A0A165EBA5</accession>
<keyword evidence="2" id="KW-1185">Reference proteome</keyword>
<evidence type="ECO:0000313" key="2">
    <source>
        <dbReference type="Proteomes" id="UP000077266"/>
    </source>
</evidence>
<sequence length="51" mass="5726">MHELPAEMAENAINGRALIPFLEEDNIVEPGGKYEDGLGYTIKIHVNDRLM</sequence>
<name>A0A165EBA5_EXIGL</name>
<dbReference type="InParanoid" id="A0A165EBA5"/>
<organism evidence="1 2">
    <name type="scientific">Exidia glandulosa HHB12029</name>
    <dbReference type="NCBI Taxonomy" id="1314781"/>
    <lineage>
        <taxon>Eukaryota</taxon>
        <taxon>Fungi</taxon>
        <taxon>Dikarya</taxon>
        <taxon>Basidiomycota</taxon>
        <taxon>Agaricomycotina</taxon>
        <taxon>Agaricomycetes</taxon>
        <taxon>Auriculariales</taxon>
        <taxon>Exidiaceae</taxon>
        <taxon>Exidia</taxon>
    </lineage>
</organism>
<evidence type="ECO:0000313" key="1">
    <source>
        <dbReference type="EMBL" id="KZV86521.1"/>
    </source>
</evidence>
<dbReference type="AlphaFoldDB" id="A0A165EBA5"/>
<dbReference type="EMBL" id="KV426153">
    <property type="protein sequence ID" value="KZV86521.1"/>
    <property type="molecule type" value="Genomic_DNA"/>
</dbReference>
<protein>
    <submittedName>
        <fullName evidence="1">Uncharacterized protein</fullName>
    </submittedName>
</protein>